<proteinExistence type="predicted"/>
<sequence length="99" mass="11301">MSKKFALFLLVLITILSGCQRPPKAEIVQISEEQAKLIVEQYHKKNSNYNIFGAIKITSIKHFNNEYEVKWERKSNCENGTDYVNDKDGTMGNSVVSIC</sequence>
<name>A0A9X1WTC2_9BACL</name>
<keyword evidence="2" id="KW-1185">Reference proteome</keyword>
<dbReference type="PROSITE" id="PS51257">
    <property type="entry name" value="PROKAR_LIPOPROTEIN"/>
    <property type="match status" value="1"/>
</dbReference>
<evidence type="ECO:0000313" key="1">
    <source>
        <dbReference type="EMBL" id="MCJ8014709.1"/>
    </source>
</evidence>
<accession>A0A9X1WTC2</accession>
<gene>
    <name evidence="1" type="ORF">MUG84_23785</name>
</gene>
<dbReference type="Proteomes" id="UP001139347">
    <property type="component" value="Unassembled WGS sequence"/>
</dbReference>
<evidence type="ECO:0000313" key="2">
    <source>
        <dbReference type="Proteomes" id="UP001139347"/>
    </source>
</evidence>
<reference evidence="1" key="1">
    <citation type="submission" date="2022-04" db="EMBL/GenBank/DDBJ databases">
        <title>Paenibacillus mangrovi sp. nov., a novel endophytic bacterium isolated from bark of Kandelia candel.</title>
        <authorList>
            <person name="Tuo L."/>
        </authorList>
    </citation>
    <scope>NUCLEOTIDE SEQUENCE</scope>
    <source>
        <strain evidence="1">KQZ6P-2</strain>
    </source>
</reference>
<dbReference type="EMBL" id="JALIRP010000014">
    <property type="protein sequence ID" value="MCJ8014709.1"/>
    <property type="molecule type" value="Genomic_DNA"/>
</dbReference>
<comment type="caution">
    <text evidence="1">The sequence shown here is derived from an EMBL/GenBank/DDBJ whole genome shotgun (WGS) entry which is preliminary data.</text>
</comment>
<organism evidence="1 2">
    <name type="scientific">Paenibacillus mangrovi</name>
    <dbReference type="NCBI Taxonomy" id="2931978"/>
    <lineage>
        <taxon>Bacteria</taxon>
        <taxon>Bacillati</taxon>
        <taxon>Bacillota</taxon>
        <taxon>Bacilli</taxon>
        <taxon>Bacillales</taxon>
        <taxon>Paenibacillaceae</taxon>
        <taxon>Paenibacillus</taxon>
    </lineage>
</organism>
<dbReference type="RefSeq" id="WP_244729879.1">
    <property type="nucleotide sequence ID" value="NZ_JALIRP010000014.1"/>
</dbReference>
<dbReference type="AlphaFoldDB" id="A0A9X1WTC2"/>
<protein>
    <submittedName>
        <fullName evidence="1">Uncharacterized protein</fullName>
    </submittedName>
</protein>